<keyword evidence="1" id="KW-0732">Signal</keyword>
<comment type="caution">
    <text evidence="2">The sequence shown here is derived from an EMBL/GenBank/DDBJ whole genome shotgun (WGS) entry which is preliminary data.</text>
</comment>
<name>A0ABR4M9D9_9PEZI</name>
<evidence type="ECO:0000313" key="3">
    <source>
        <dbReference type="Proteomes" id="UP001610728"/>
    </source>
</evidence>
<sequence length="266" mass="29876">MKFSVSSFSLALSLLSLAQASTITDHGYTTKMSEGVHLILSSKYHIRPKLMNAIGFKPDRGVSTVYIARNDGEPESEHKLGLAEIYNVLAEEEKFKIDDMTWLIFDVDKDPETNRIIAEIRKERKLGPREEARLLPGDKEWDIILDTRYYKMMLQITSKPIKNILLRNTDRPDQEGLYSTDRIHFSFTSSDDLTSASGISTKASATDNQPPLADDNEDQSPALKALFAEEDEKSYMLMAAISVTFTDDVLDDEGNTDTSASQLPQI</sequence>
<evidence type="ECO:0000256" key="1">
    <source>
        <dbReference type="SAM" id="SignalP"/>
    </source>
</evidence>
<evidence type="ECO:0000313" key="2">
    <source>
        <dbReference type="EMBL" id="KAL2884891.1"/>
    </source>
</evidence>
<feature type="chain" id="PRO_5045791920" evidence="1">
    <location>
        <begin position="21"/>
        <end position="266"/>
    </location>
</feature>
<dbReference type="GeneID" id="98121410"/>
<organism evidence="2 3">
    <name type="scientific">Ceratocystis lukuohia</name>
    <dbReference type="NCBI Taxonomy" id="2019550"/>
    <lineage>
        <taxon>Eukaryota</taxon>
        <taxon>Fungi</taxon>
        <taxon>Dikarya</taxon>
        <taxon>Ascomycota</taxon>
        <taxon>Pezizomycotina</taxon>
        <taxon>Sordariomycetes</taxon>
        <taxon>Hypocreomycetidae</taxon>
        <taxon>Microascales</taxon>
        <taxon>Ceratocystidaceae</taxon>
        <taxon>Ceratocystis</taxon>
    </lineage>
</organism>
<dbReference type="Proteomes" id="UP001610728">
    <property type="component" value="Unassembled WGS sequence"/>
</dbReference>
<reference evidence="2 3" key="1">
    <citation type="submission" date="2020-05" db="EMBL/GenBank/DDBJ databases">
        <title>Ceratocystis lukuohia genome.</title>
        <authorList>
            <person name="Harrington T.C."/>
            <person name="Kim K."/>
            <person name="Mayers C.G."/>
        </authorList>
    </citation>
    <scope>NUCLEOTIDE SEQUENCE [LARGE SCALE GENOMIC DNA]</scope>
    <source>
        <strain evidence="2 3">C4212</strain>
    </source>
</reference>
<gene>
    <name evidence="2" type="ORF">HOO65_090186</name>
</gene>
<proteinExistence type="predicted"/>
<accession>A0ABR4M9D9</accession>
<protein>
    <submittedName>
        <fullName evidence="2">Uncharacterized protein</fullName>
    </submittedName>
</protein>
<keyword evidence="3" id="KW-1185">Reference proteome</keyword>
<dbReference type="RefSeq" id="XP_070856072.1">
    <property type="nucleotide sequence ID" value="XM_071001630.1"/>
</dbReference>
<feature type="signal peptide" evidence="1">
    <location>
        <begin position="1"/>
        <end position="20"/>
    </location>
</feature>
<dbReference type="EMBL" id="JABSNW010000009">
    <property type="protein sequence ID" value="KAL2884891.1"/>
    <property type="molecule type" value="Genomic_DNA"/>
</dbReference>